<gene>
    <name evidence="2" type="ORF">FXB38_07485</name>
</gene>
<name>A0A5S4XA37_9BRAD</name>
<evidence type="ECO:0000256" key="1">
    <source>
        <dbReference type="SAM" id="MobiDB-lite"/>
    </source>
</evidence>
<dbReference type="OrthoDB" id="7960404at2"/>
<comment type="caution">
    <text evidence="2">The sequence shown here is derived from an EMBL/GenBank/DDBJ whole genome shotgun (WGS) entry which is preliminary data.</text>
</comment>
<proteinExistence type="predicted"/>
<evidence type="ECO:0000313" key="3">
    <source>
        <dbReference type="Proteomes" id="UP000324853"/>
    </source>
</evidence>
<organism evidence="2 3">
    <name type="scientific">Bradyrhizobium cytisi</name>
    <dbReference type="NCBI Taxonomy" id="515489"/>
    <lineage>
        <taxon>Bacteria</taxon>
        <taxon>Pseudomonadati</taxon>
        <taxon>Pseudomonadota</taxon>
        <taxon>Alphaproteobacteria</taxon>
        <taxon>Hyphomicrobiales</taxon>
        <taxon>Nitrobacteraceae</taxon>
        <taxon>Bradyrhizobium</taxon>
    </lineage>
</organism>
<dbReference type="EMBL" id="VSSR01000013">
    <property type="protein sequence ID" value="TYL86315.1"/>
    <property type="molecule type" value="Genomic_DNA"/>
</dbReference>
<feature type="region of interest" description="Disordered" evidence="1">
    <location>
        <begin position="126"/>
        <end position="151"/>
    </location>
</feature>
<dbReference type="AlphaFoldDB" id="A0A5S4XA37"/>
<sequence>METIDMSRQAATNDDSEFTLTIEDALALYAAAGIPRTPRSIQRYCAKQHLSSRRIETEFGEKYLITRASVEKHIAYLKEVMAATSRDLPRPVATETVLENKGDMQRQEGSTEADELRQVSTTVAAENKAEVPQQQSTTTTDMPRPVATTAPEDPRYVAALERENAFLRAQIDVKDKQIAEGTERARETNHLVAGLQKLFTPLLENFKDRPDASEIRSDQSR</sequence>
<dbReference type="Proteomes" id="UP000324853">
    <property type="component" value="Unassembled WGS sequence"/>
</dbReference>
<feature type="compositionally biased region" description="Polar residues" evidence="1">
    <location>
        <begin position="132"/>
        <end position="141"/>
    </location>
</feature>
<dbReference type="RefSeq" id="WP_148750235.1">
    <property type="nucleotide sequence ID" value="NZ_VSSR01000013.1"/>
</dbReference>
<evidence type="ECO:0000313" key="2">
    <source>
        <dbReference type="EMBL" id="TYL86315.1"/>
    </source>
</evidence>
<protein>
    <submittedName>
        <fullName evidence="2">Uncharacterized protein</fullName>
    </submittedName>
</protein>
<reference evidence="2 3" key="1">
    <citation type="submission" date="2019-08" db="EMBL/GenBank/DDBJ databases">
        <title>Bradyrhizobium hipponensis sp. nov., a rhizobium isolated from a Lupinus angustifolius root nodule in Tunisia.</title>
        <authorList>
            <person name="Off K."/>
            <person name="Rejili M."/>
            <person name="Mars M."/>
            <person name="Brachmann A."/>
            <person name="Marin M."/>
        </authorList>
    </citation>
    <scope>NUCLEOTIDE SEQUENCE [LARGE SCALE GENOMIC DNA]</scope>
    <source>
        <strain evidence="2 3">CTAW11</strain>
    </source>
</reference>
<accession>A0A5S4XA37</accession>
<keyword evidence="3" id="KW-1185">Reference proteome</keyword>